<accession>A0A1I0C926</accession>
<sequence length="80" mass="9024">MANPRPVLETSLRAKITHYMLQQQIIELVYRDSSGQVQVVHSRIRDLFTRPGGDFVALDKGVLLAVDHILIIDGHNLNGY</sequence>
<evidence type="ECO:0000313" key="2">
    <source>
        <dbReference type="Proteomes" id="UP000198762"/>
    </source>
</evidence>
<protein>
    <recommendedName>
        <fullName evidence="3">Rho-binding antiterminator</fullName>
    </recommendedName>
</protein>
<evidence type="ECO:0000313" key="1">
    <source>
        <dbReference type="EMBL" id="SET15439.1"/>
    </source>
</evidence>
<dbReference type="OrthoDB" id="5344363at2"/>
<organism evidence="1 2">
    <name type="scientific">Marinobacter segnicrescens</name>
    <dbReference type="NCBI Taxonomy" id="430453"/>
    <lineage>
        <taxon>Bacteria</taxon>
        <taxon>Pseudomonadati</taxon>
        <taxon>Pseudomonadota</taxon>
        <taxon>Gammaproteobacteria</taxon>
        <taxon>Pseudomonadales</taxon>
        <taxon>Marinobacteraceae</taxon>
        <taxon>Marinobacter</taxon>
    </lineage>
</organism>
<keyword evidence="2" id="KW-1185">Reference proteome</keyword>
<reference evidence="2" key="1">
    <citation type="submission" date="2016-10" db="EMBL/GenBank/DDBJ databases">
        <authorList>
            <person name="Varghese N."/>
            <person name="Submissions S."/>
        </authorList>
    </citation>
    <scope>NUCLEOTIDE SEQUENCE [LARGE SCALE GENOMIC DNA]</scope>
    <source>
        <strain evidence="2">CGMCC 1.6489</strain>
    </source>
</reference>
<evidence type="ECO:0008006" key="3">
    <source>
        <dbReference type="Google" id="ProtNLM"/>
    </source>
</evidence>
<dbReference type="Proteomes" id="UP000198762">
    <property type="component" value="Unassembled WGS sequence"/>
</dbReference>
<dbReference type="RefSeq" id="WP_091849808.1">
    <property type="nucleotide sequence ID" value="NZ_FOHZ01000005.1"/>
</dbReference>
<dbReference type="AlphaFoldDB" id="A0A1I0C926"/>
<gene>
    <name evidence="1" type="ORF">SAMN04487962_10516</name>
</gene>
<proteinExistence type="predicted"/>
<name>A0A1I0C926_9GAMM</name>
<dbReference type="STRING" id="430453.SAMN04487962_10516"/>
<dbReference type="EMBL" id="FOHZ01000005">
    <property type="protein sequence ID" value="SET15439.1"/>
    <property type="molecule type" value="Genomic_DNA"/>
</dbReference>